<dbReference type="OrthoDB" id="5522602at2"/>
<dbReference type="RefSeq" id="WP_146974294.1">
    <property type="nucleotide sequence ID" value="NZ_VOSL01000044.1"/>
</dbReference>
<comment type="caution">
    <text evidence="2">The sequence shown here is derived from an EMBL/GenBank/DDBJ whole genome shotgun (WGS) entry which is preliminary data.</text>
</comment>
<evidence type="ECO:0000313" key="3">
    <source>
        <dbReference type="Proteomes" id="UP000321046"/>
    </source>
</evidence>
<protein>
    <submittedName>
        <fullName evidence="2">Uncharacterized protein</fullName>
    </submittedName>
</protein>
<dbReference type="EMBL" id="VOSL01000044">
    <property type="protein sequence ID" value="TXD36343.1"/>
    <property type="molecule type" value="Genomic_DNA"/>
</dbReference>
<gene>
    <name evidence="2" type="ORF">FRC96_09700</name>
</gene>
<name>A0A5C6X3G9_9DELT</name>
<organism evidence="2 3">
    <name type="scientific">Lujinxingia vulgaris</name>
    <dbReference type="NCBI Taxonomy" id="2600176"/>
    <lineage>
        <taxon>Bacteria</taxon>
        <taxon>Deltaproteobacteria</taxon>
        <taxon>Bradymonadales</taxon>
        <taxon>Lujinxingiaceae</taxon>
        <taxon>Lujinxingia</taxon>
    </lineage>
</organism>
<evidence type="ECO:0000313" key="2">
    <source>
        <dbReference type="EMBL" id="TXD36343.1"/>
    </source>
</evidence>
<feature type="region of interest" description="Disordered" evidence="1">
    <location>
        <begin position="14"/>
        <end position="67"/>
    </location>
</feature>
<proteinExistence type="predicted"/>
<evidence type="ECO:0000256" key="1">
    <source>
        <dbReference type="SAM" id="MobiDB-lite"/>
    </source>
</evidence>
<dbReference type="AlphaFoldDB" id="A0A5C6X3G9"/>
<dbReference type="Proteomes" id="UP000321046">
    <property type="component" value="Unassembled WGS sequence"/>
</dbReference>
<sequence>MLSDQIIYDELKRQREHDTSWQPEALRLPLHIPRHHDTPDEHDEDETEESSRGVIIIDMNDGYSIMT</sequence>
<accession>A0A5C6X3G9</accession>
<reference evidence="2 3" key="1">
    <citation type="submission" date="2019-08" db="EMBL/GenBank/DDBJ databases">
        <title>Bradymonadales sp. TMQ2.</title>
        <authorList>
            <person name="Liang Q."/>
        </authorList>
    </citation>
    <scope>NUCLEOTIDE SEQUENCE [LARGE SCALE GENOMIC DNA]</scope>
    <source>
        <strain evidence="2 3">TMQ2</strain>
    </source>
</reference>